<dbReference type="Proteomes" id="UP000254193">
    <property type="component" value="Unassembled WGS sequence"/>
</dbReference>
<name>A0A378VF77_NEILA</name>
<gene>
    <name evidence="1" type="ORF">NCTC10616_01075</name>
</gene>
<organism evidence="1 2">
    <name type="scientific">Neisseria lactamica</name>
    <dbReference type="NCBI Taxonomy" id="486"/>
    <lineage>
        <taxon>Bacteria</taxon>
        <taxon>Pseudomonadati</taxon>
        <taxon>Pseudomonadota</taxon>
        <taxon>Betaproteobacteria</taxon>
        <taxon>Neisseriales</taxon>
        <taxon>Neisseriaceae</taxon>
        <taxon>Neisseria</taxon>
    </lineage>
</organism>
<dbReference type="EMBL" id="UGRO01000002">
    <property type="protein sequence ID" value="SUA17409.1"/>
    <property type="molecule type" value="Genomic_DNA"/>
</dbReference>
<dbReference type="Pfam" id="PF08897">
    <property type="entry name" value="DUF1841"/>
    <property type="match status" value="1"/>
</dbReference>
<proteinExistence type="predicted"/>
<dbReference type="RefSeq" id="WP_115119286.1">
    <property type="nucleotide sequence ID" value="NZ_QQJN01000005.1"/>
</dbReference>
<reference evidence="1 2" key="1">
    <citation type="submission" date="2018-06" db="EMBL/GenBank/DDBJ databases">
        <authorList>
            <consortium name="Pathogen Informatics"/>
            <person name="Doyle S."/>
        </authorList>
    </citation>
    <scope>NUCLEOTIDE SEQUENCE [LARGE SCALE GENOMIC DNA]</scope>
    <source>
        <strain evidence="1 2">NCTC10616</strain>
    </source>
</reference>
<dbReference type="AlphaFoldDB" id="A0A378VF77"/>
<sequence>MYDVNTHDVRRFFARVWQQRLNPLQLSALEQKALRIVEAHPEYHRYLERIEDHLDTDWLPENGESNPFLHMSLHLSVQEQADIDQPHGIRAIHDTLCAKRGRLEAEHEMMEALAETLWTAQRYGTGLDVNFYMTRLRKLIGLNAEDQARLNPHEIA</sequence>
<evidence type="ECO:0000313" key="2">
    <source>
        <dbReference type="Proteomes" id="UP000254193"/>
    </source>
</evidence>
<dbReference type="InterPro" id="IPR014993">
    <property type="entry name" value="DUF1841"/>
</dbReference>
<keyword evidence="2" id="KW-1185">Reference proteome</keyword>
<protein>
    <submittedName>
        <fullName evidence="1">Domain of uncharacterized function (DUF1841)</fullName>
    </submittedName>
</protein>
<accession>A0A378VF77</accession>
<evidence type="ECO:0000313" key="1">
    <source>
        <dbReference type="EMBL" id="SUA17409.1"/>
    </source>
</evidence>